<comment type="similarity">
    <text evidence="1">Belongs to the TolB family.</text>
</comment>
<dbReference type="InterPro" id="IPR011659">
    <property type="entry name" value="WD40"/>
</dbReference>
<evidence type="ECO:0000313" key="4">
    <source>
        <dbReference type="EMBL" id="CAB4860839.1"/>
    </source>
</evidence>
<evidence type="ECO:0000256" key="2">
    <source>
        <dbReference type="SAM" id="Phobius"/>
    </source>
</evidence>
<keyword evidence="2" id="KW-1133">Transmembrane helix</keyword>
<feature type="transmembrane region" description="Helical" evidence="2">
    <location>
        <begin position="455"/>
        <end position="474"/>
    </location>
</feature>
<dbReference type="EMBL" id="CAFBQP010000053">
    <property type="protein sequence ID" value="CAB5064762.1"/>
    <property type="molecule type" value="Genomic_DNA"/>
</dbReference>
<name>A0A6J7UHJ5_9ZZZZ</name>
<sequence>MSGAVVTAIVMSGVLPAAAAVSTTSVVSAAPDGANADNESYDPSVSADGRYVAFASSATNLVALDGNGARDIFVRDLTDGTTVRVSVDSAEVEANNSSYRPSISADGRYVAFESSASNLVAVDGNDERDIFVRDLTDGTTVRVSVDSAEGEANSGSYIASISADGLFVAFESSASNLVAGDGNGEQDIFVRDLTSTTTVRVSVDSAEGEANSGSYRPSISADGRFVAFASSATNLVAVDGNDARDIFVRDLTDGTTVRVSVDSAEVEANKSSNIASISADGRFVAFESSADNLVAGDLNFSTDIFVRDLTDTTTVLVSVDSAEVQAGIDSYDPSISADGRFVAFRSYADNLVAGDTNGVFDVFVRDLSSTTTVRVSVNSLGVQGNFGSFNPSVSADGRYVAFESAATNLTTVTDPPADNCDADDGPTYADDTNCDFDVFIAGSPAELPPTGGNPAGVVLVAVVLLGAGTCVLGLRRARTA</sequence>
<dbReference type="EMBL" id="CAFBLR010000009">
    <property type="protein sequence ID" value="CAB4860839.1"/>
    <property type="molecule type" value="Genomic_DNA"/>
</dbReference>
<evidence type="ECO:0000313" key="3">
    <source>
        <dbReference type="EMBL" id="CAB4728325.1"/>
    </source>
</evidence>
<dbReference type="InterPro" id="IPR011042">
    <property type="entry name" value="6-blade_b-propeller_TolB-like"/>
</dbReference>
<reference evidence="5" key="1">
    <citation type="submission" date="2020-05" db="EMBL/GenBank/DDBJ databases">
        <authorList>
            <person name="Chiriac C."/>
            <person name="Salcher M."/>
            <person name="Ghai R."/>
            <person name="Kavagutti S V."/>
        </authorList>
    </citation>
    <scope>NUCLEOTIDE SEQUENCE</scope>
</reference>
<gene>
    <name evidence="3" type="ORF">UFOPK2602_02191</name>
    <name evidence="4" type="ORF">UFOPK3417_00212</name>
    <name evidence="5" type="ORF">UFOPK4306_01456</name>
</gene>
<protein>
    <submittedName>
        <fullName evidence="5">Unannotated protein</fullName>
    </submittedName>
</protein>
<dbReference type="SUPFAM" id="SSF82171">
    <property type="entry name" value="DPP6 N-terminal domain-like"/>
    <property type="match status" value="1"/>
</dbReference>
<dbReference type="PANTHER" id="PTHR36842">
    <property type="entry name" value="PROTEIN TOLB HOMOLOG"/>
    <property type="match status" value="1"/>
</dbReference>
<dbReference type="Gene3D" id="2.120.10.30">
    <property type="entry name" value="TolB, C-terminal domain"/>
    <property type="match status" value="2"/>
</dbReference>
<keyword evidence="2" id="KW-0472">Membrane</keyword>
<dbReference type="Pfam" id="PF07676">
    <property type="entry name" value="PD40"/>
    <property type="match status" value="5"/>
</dbReference>
<dbReference type="AlphaFoldDB" id="A0A6J7UHJ5"/>
<proteinExistence type="inferred from homology"/>
<accession>A0A6J7UHJ5</accession>
<evidence type="ECO:0000256" key="1">
    <source>
        <dbReference type="ARBA" id="ARBA00009820"/>
    </source>
</evidence>
<organism evidence="5">
    <name type="scientific">freshwater metagenome</name>
    <dbReference type="NCBI Taxonomy" id="449393"/>
    <lineage>
        <taxon>unclassified sequences</taxon>
        <taxon>metagenomes</taxon>
        <taxon>ecological metagenomes</taxon>
    </lineage>
</organism>
<dbReference type="EMBL" id="CAEZXX010000210">
    <property type="protein sequence ID" value="CAB4728325.1"/>
    <property type="molecule type" value="Genomic_DNA"/>
</dbReference>
<evidence type="ECO:0000313" key="5">
    <source>
        <dbReference type="EMBL" id="CAB5064762.1"/>
    </source>
</evidence>
<keyword evidence="2" id="KW-0812">Transmembrane</keyword>